<dbReference type="EMBL" id="BOMY01000016">
    <property type="protein sequence ID" value="GIF19762.1"/>
    <property type="molecule type" value="Genomic_DNA"/>
</dbReference>
<proteinExistence type="predicted"/>
<dbReference type="Pfam" id="PF00440">
    <property type="entry name" value="TetR_N"/>
    <property type="match status" value="1"/>
</dbReference>
<dbReference type="SUPFAM" id="SSF48498">
    <property type="entry name" value="Tetracyclin repressor-like, C-terminal domain"/>
    <property type="match status" value="1"/>
</dbReference>
<dbReference type="Pfam" id="PF02909">
    <property type="entry name" value="TetR_C_1"/>
    <property type="match status" value="1"/>
</dbReference>
<evidence type="ECO:0000256" key="1">
    <source>
        <dbReference type="ARBA" id="ARBA00023015"/>
    </source>
</evidence>
<dbReference type="InterPro" id="IPR050109">
    <property type="entry name" value="HTH-type_TetR-like_transc_reg"/>
</dbReference>
<evidence type="ECO:0000256" key="2">
    <source>
        <dbReference type="ARBA" id="ARBA00023125"/>
    </source>
</evidence>
<dbReference type="Gene3D" id="1.10.357.10">
    <property type="entry name" value="Tetracycline Repressor, domain 2"/>
    <property type="match status" value="1"/>
</dbReference>
<dbReference type="InterPro" id="IPR036271">
    <property type="entry name" value="Tet_transcr_reg_TetR-rel_C_sf"/>
</dbReference>
<dbReference type="InterPro" id="IPR009057">
    <property type="entry name" value="Homeodomain-like_sf"/>
</dbReference>
<keyword evidence="1" id="KW-0805">Transcription regulation</keyword>
<name>A0A919TT73_9ACTN</name>
<gene>
    <name evidence="6" type="ORF">Ate02nite_24920</name>
</gene>
<keyword evidence="7" id="KW-1185">Reference proteome</keyword>
<dbReference type="RefSeq" id="WP_203804246.1">
    <property type="nucleotide sequence ID" value="NZ_BOMY01000016.1"/>
</dbReference>
<evidence type="ECO:0000256" key="3">
    <source>
        <dbReference type="ARBA" id="ARBA00023163"/>
    </source>
</evidence>
<dbReference type="SUPFAM" id="SSF46689">
    <property type="entry name" value="Homeodomain-like"/>
    <property type="match status" value="1"/>
</dbReference>
<evidence type="ECO:0000259" key="5">
    <source>
        <dbReference type="PROSITE" id="PS50977"/>
    </source>
</evidence>
<dbReference type="InterPro" id="IPR004111">
    <property type="entry name" value="Repressor_TetR_C"/>
</dbReference>
<keyword evidence="2 4" id="KW-0238">DNA-binding</keyword>
<dbReference type="GO" id="GO:0000976">
    <property type="term" value="F:transcription cis-regulatory region binding"/>
    <property type="evidence" value="ECO:0007669"/>
    <property type="project" value="TreeGrafter"/>
</dbReference>
<sequence length="231" mass="25856">MRDSPWRRPVKPERPTKIPLSQAQIVEAALRIVQTEGVDGVSMRRIAAEFDTGPSSLYAHVTSKDELLQLMFEEVCGLVEVPPFDVSRWQEQVREIARNGHRVLADHYDLARTALGTIPSGPNAMRISEAMLTLMLAGGVPPRVASWAMDRIFLYITADAYEMSIWRGKATTPTEIVELGEDLVAYFEELPEDTYPNLRKHARDMIGGGTDERFELGLDLLVGGLDKFVTK</sequence>
<protein>
    <submittedName>
        <fullName evidence="6">Transcriptional regulator</fullName>
    </submittedName>
</protein>
<comment type="caution">
    <text evidence="6">The sequence shown here is derived from an EMBL/GenBank/DDBJ whole genome shotgun (WGS) entry which is preliminary data.</text>
</comment>
<dbReference type="PROSITE" id="PS50977">
    <property type="entry name" value="HTH_TETR_2"/>
    <property type="match status" value="1"/>
</dbReference>
<keyword evidence="3" id="KW-0804">Transcription</keyword>
<organism evidence="6 7">
    <name type="scientific">Paractinoplanes tereljensis</name>
    <dbReference type="NCBI Taxonomy" id="571912"/>
    <lineage>
        <taxon>Bacteria</taxon>
        <taxon>Bacillati</taxon>
        <taxon>Actinomycetota</taxon>
        <taxon>Actinomycetes</taxon>
        <taxon>Micromonosporales</taxon>
        <taxon>Micromonosporaceae</taxon>
        <taxon>Paractinoplanes</taxon>
    </lineage>
</organism>
<dbReference type="GO" id="GO:0003700">
    <property type="term" value="F:DNA-binding transcription factor activity"/>
    <property type="evidence" value="ECO:0007669"/>
    <property type="project" value="TreeGrafter"/>
</dbReference>
<dbReference type="Proteomes" id="UP000623608">
    <property type="component" value="Unassembled WGS sequence"/>
</dbReference>
<evidence type="ECO:0000313" key="7">
    <source>
        <dbReference type="Proteomes" id="UP000623608"/>
    </source>
</evidence>
<feature type="DNA-binding region" description="H-T-H motif" evidence="4">
    <location>
        <begin position="42"/>
        <end position="61"/>
    </location>
</feature>
<dbReference type="AlphaFoldDB" id="A0A919TT73"/>
<dbReference type="GO" id="GO:0045892">
    <property type="term" value="P:negative regulation of DNA-templated transcription"/>
    <property type="evidence" value="ECO:0007669"/>
    <property type="project" value="InterPro"/>
</dbReference>
<evidence type="ECO:0000313" key="6">
    <source>
        <dbReference type="EMBL" id="GIF19762.1"/>
    </source>
</evidence>
<dbReference type="PANTHER" id="PTHR30055">
    <property type="entry name" value="HTH-TYPE TRANSCRIPTIONAL REGULATOR RUTR"/>
    <property type="match status" value="1"/>
</dbReference>
<accession>A0A919TT73</accession>
<feature type="domain" description="HTH tetR-type" evidence="5">
    <location>
        <begin position="19"/>
        <end position="79"/>
    </location>
</feature>
<evidence type="ECO:0000256" key="4">
    <source>
        <dbReference type="PROSITE-ProRule" id="PRU00335"/>
    </source>
</evidence>
<dbReference type="InterPro" id="IPR001647">
    <property type="entry name" value="HTH_TetR"/>
</dbReference>
<reference evidence="6" key="1">
    <citation type="submission" date="2021-01" db="EMBL/GenBank/DDBJ databases">
        <title>Whole genome shotgun sequence of Actinoplanes tereljensis NBRC 105297.</title>
        <authorList>
            <person name="Komaki H."/>
            <person name="Tamura T."/>
        </authorList>
    </citation>
    <scope>NUCLEOTIDE SEQUENCE</scope>
    <source>
        <strain evidence="6">NBRC 105297</strain>
    </source>
</reference>
<dbReference type="PANTHER" id="PTHR30055:SF151">
    <property type="entry name" value="TRANSCRIPTIONAL REGULATORY PROTEIN"/>
    <property type="match status" value="1"/>
</dbReference>